<dbReference type="RefSeq" id="WP_098901887.1">
    <property type="nucleotide sequence ID" value="NZ_NVNL01000014.1"/>
</dbReference>
<proteinExistence type="predicted"/>
<feature type="transmembrane region" description="Helical" evidence="1">
    <location>
        <begin position="54"/>
        <end position="82"/>
    </location>
</feature>
<keyword evidence="1" id="KW-0472">Membrane</keyword>
<name>A0A9X6TP31_BACTU</name>
<dbReference type="EMBL" id="NVNL01000014">
    <property type="protein sequence ID" value="PEA89803.1"/>
    <property type="molecule type" value="Genomic_DNA"/>
</dbReference>
<evidence type="ECO:0000256" key="1">
    <source>
        <dbReference type="SAM" id="Phobius"/>
    </source>
</evidence>
<reference evidence="2 3" key="1">
    <citation type="submission" date="2017-09" db="EMBL/GenBank/DDBJ databases">
        <title>Large-scale bioinformatics analysis of Bacillus genomes uncovers conserved roles of natural products in bacterial physiology.</title>
        <authorList>
            <consortium name="Agbiome Team Llc"/>
            <person name="Bleich R.M."/>
            <person name="Grubbs K.J."/>
            <person name="Santa Maria K.C."/>
            <person name="Allen S.E."/>
            <person name="Farag S."/>
            <person name="Shank E.A."/>
            <person name="Bowers A."/>
        </authorList>
    </citation>
    <scope>NUCLEOTIDE SEQUENCE [LARGE SCALE GENOMIC DNA]</scope>
    <source>
        <strain evidence="2 3">AFS089089</strain>
    </source>
</reference>
<dbReference type="AlphaFoldDB" id="A0A9X6TP31"/>
<comment type="caution">
    <text evidence="2">The sequence shown here is derived from an EMBL/GenBank/DDBJ whole genome shotgun (WGS) entry which is preliminary data.</text>
</comment>
<evidence type="ECO:0000313" key="3">
    <source>
        <dbReference type="Proteomes" id="UP000220702"/>
    </source>
</evidence>
<keyword evidence="1" id="KW-1133">Transmembrane helix</keyword>
<dbReference type="Proteomes" id="UP000220702">
    <property type="component" value="Unassembled WGS sequence"/>
</dbReference>
<protein>
    <submittedName>
        <fullName evidence="2">Uncharacterized protein</fullName>
    </submittedName>
</protein>
<gene>
    <name evidence="2" type="ORF">CON71_10530</name>
</gene>
<sequence>MVKLEHRFKSLLEEEGRKAEELQTVEQARRKNNSGLKKLGFPPDTKWDVVKSYLYIYGGMFLLAGAVWFGGAILFAVVLVLYELAIGV</sequence>
<organism evidence="2 3">
    <name type="scientific">Bacillus thuringiensis</name>
    <dbReference type="NCBI Taxonomy" id="1428"/>
    <lineage>
        <taxon>Bacteria</taxon>
        <taxon>Bacillati</taxon>
        <taxon>Bacillota</taxon>
        <taxon>Bacilli</taxon>
        <taxon>Bacillales</taxon>
        <taxon>Bacillaceae</taxon>
        <taxon>Bacillus</taxon>
        <taxon>Bacillus cereus group</taxon>
    </lineage>
</organism>
<keyword evidence="1" id="KW-0812">Transmembrane</keyword>
<evidence type="ECO:0000313" key="2">
    <source>
        <dbReference type="EMBL" id="PEA89803.1"/>
    </source>
</evidence>
<accession>A0A9X6TP31</accession>